<protein>
    <submittedName>
        <fullName evidence="1">Uncharacterized protein</fullName>
    </submittedName>
</protein>
<reference evidence="1" key="1">
    <citation type="submission" date="2013-12" db="EMBL/GenBank/DDBJ databases">
        <title>The Genome Sequence of Aphanomyces astaci APO3.</title>
        <authorList>
            <consortium name="The Broad Institute Genomics Platform"/>
            <person name="Russ C."/>
            <person name="Tyler B."/>
            <person name="van West P."/>
            <person name="Dieguez-Uribeondo J."/>
            <person name="Young S.K."/>
            <person name="Zeng Q."/>
            <person name="Gargeya S."/>
            <person name="Fitzgerald M."/>
            <person name="Abouelleil A."/>
            <person name="Alvarado L."/>
            <person name="Chapman S.B."/>
            <person name="Gainer-Dewar J."/>
            <person name="Goldberg J."/>
            <person name="Griggs A."/>
            <person name="Gujja S."/>
            <person name="Hansen M."/>
            <person name="Howarth C."/>
            <person name="Imamovic A."/>
            <person name="Ireland A."/>
            <person name="Larimer J."/>
            <person name="McCowan C."/>
            <person name="Murphy C."/>
            <person name="Pearson M."/>
            <person name="Poon T.W."/>
            <person name="Priest M."/>
            <person name="Roberts A."/>
            <person name="Saif S."/>
            <person name="Shea T."/>
            <person name="Sykes S."/>
            <person name="Wortman J."/>
            <person name="Nusbaum C."/>
            <person name="Birren B."/>
        </authorList>
    </citation>
    <scope>NUCLEOTIDE SEQUENCE [LARGE SCALE GENOMIC DNA]</scope>
    <source>
        <strain evidence="1">APO3</strain>
    </source>
</reference>
<dbReference type="SUPFAM" id="SSF75005">
    <property type="entry name" value="Arabinanase/levansucrase/invertase"/>
    <property type="match status" value="1"/>
</dbReference>
<dbReference type="PANTHER" id="PTHR22925:SF3">
    <property type="entry name" value="GLYCOSYL HYDROLASE FAMILY PROTEIN 43"/>
    <property type="match status" value="1"/>
</dbReference>
<dbReference type="InterPro" id="IPR023296">
    <property type="entry name" value="Glyco_hydro_beta-prop_sf"/>
</dbReference>
<dbReference type="STRING" id="112090.W4FH97"/>
<dbReference type="AlphaFoldDB" id="W4FH97"/>
<gene>
    <name evidence="1" type="ORF">H257_17276</name>
</gene>
<dbReference type="GeneID" id="20819272"/>
<dbReference type="OrthoDB" id="9970295at2759"/>
<organism evidence="1">
    <name type="scientific">Aphanomyces astaci</name>
    <name type="common">Crayfish plague agent</name>
    <dbReference type="NCBI Taxonomy" id="112090"/>
    <lineage>
        <taxon>Eukaryota</taxon>
        <taxon>Sar</taxon>
        <taxon>Stramenopiles</taxon>
        <taxon>Oomycota</taxon>
        <taxon>Saprolegniomycetes</taxon>
        <taxon>Saprolegniales</taxon>
        <taxon>Verrucalvaceae</taxon>
        <taxon>Aphanomyces</taxon>
    </lineage>
</organism>
<evidence type="ECO:0000313" key="1">
    <source>
        <dbReference type="EMBL" id="ETV66234.1"/>
    </source>
</evidence>
<dbReference type="Gene3D" id="2.115.10.20">
    <property type="entry name" value="Glycosyl hydrolase domain, family 43"/>
    <property type="match status" value="1"/>
</dbReference>
<accession>W4FH97</accession>
<proteinExistence type="predicted"/>
<dbReference type="RefSeq" id="XP_009844303.1">
    <property type="nucleotide sequence ID" value="XM_009846001.1"/>
</dbReference>
<sequence length="256" mass="28019">MDQTPTLEGPSFHMFPGQPTRISYFLRLGSVRQGSLQTNRGELFGLHDATDPTLFIVGIGMLDGAFTYSNNGEMVAIFQWSFHWKPMPKACLLPKSQYWYSEIQVLNNDSVVVGGGIGACSTTDLITWRNEGIVLHYANLTDPFGMNQALLATRPKVVLSSSGQFVLWVHVDNPKNEMGLSGVATADFPNGPFRFQASFYPSGATEAPGGLAISETHDQTVVVSSTKTHYGPVGGKRVDGSVDYSLNFHRAFFTKE</sequence>
<dbReference type="PANTHER" id="PTHR22925">
    <property type="entry name" value="GLYCOSYL HYDROLASE 43 FAMILY MEMBER"/>
    <property type="match status" value="1"/>
</dbReference>
<name>W4FH97_APHAT</name>
<dbReference type="EMBL" id="KI913215">
    <property type="protein sequence ID" value="ETV66234.1"/>
    <property type="molecule type" value="Genomic_DNA"/>
</dbReference>
<dbReference type="VEuPathDB" id="FungiDB:H257_17276"/>